<dbReference type="EMBL" id="CP112998">
    <property type="protein sequence ID" value="WAC11916.1"/>
    <property type="molecule type" value="Genomic_DNA"/>
</dbReference>
<dbReference type="PANTHER" id="PTHR22916">
    <property type="entry name" value="GLYCOSYLTRANSFERASE"/>
    <property type="match status" value="1"/>
</dbReference>
<dbReference type="Pfam" id="PF00535">
    <property type="entry name" value="Glycos_transf_2"/>
    <property type="match status" value="1"/>
</dbReference>
<evidence type="ECO:0000313" key="3">
    <source>
        <dbReference type="Proteomes" id="UP001164653"/>
    </source>
</evidence>
<dbReference type="CDD" id="cd06433">
    <property type="entry name" value="GT_2_WfgS_like"/>
    <property type="match status" value="1"/>
</dbReference>
<dbReference type="Gene3D" id="3.90.550.10">
    <property type="entry name" value="Spore Coat Polysaccharide Biosynthesis Protein SpsA, Chain A"/>
    <property type="match status" value="1"/>
</dbReference>
<dbReference type="InterPro" id="IPR029044">
    <property type="entry name" value="Nucleotide-diphossugar_trans"/>
</dbReference>
<dbReference type="SUPFAM" id="SSF53448">
    <property type="entry name" value="Nucleotide-diphospho-sugar transferases"/>
    <property type="match status" value="1"/>
</dbReference>
<dbReference type="GO" id="GO:0016758">
    <property type="term" value="F:hexosyltransferase activity"/>
    <property type="evidence" value="ECO:0007669"/>
    <property type="project" value="UniProtKB-ARBA"/>
</dbReference>
<proteinExistence type="predicted"/>
<dbReference type="KEGG" id="dpf:ON006_29825"/>
<dbReference type="Proteomes" id="UP001164653">
    <property type="component" value="Chromosome"/>
</dbReference>
<dbReference type="InterPro" id="IPR001173">
    <property type="entry name" value="Glyco_trans_2-like"/>
</dbReference>
<reference evidence="2" key="1">
    <citation type="submission" date="2022-11" db="EMBL/GenBank/DDBJ databases">
        <title>Dyadobacter pollutisoli sp. nov., isolated from plastic dumped soil.</title>
        <authorList>
            <person name="Kim J.M."/>
            <person name="Kim K.R."/>
            <person name="Lee J.K."/>
            <person name="Hao L."/>
            <person name="Jeon C.O."/>
        </authorList>
    </citation>
    <scope>NUCLEOTIDE SEQUENCE</scope>
    <source>
        <strain evidence="2">U1</strain>
    </source>
</reference>
<organism evidence="2 3">
    <name type="scientific">Dyadobacter pollutisoli</name>
    <dbReference type="NCBI Taxonomy" id="2910158"/>
    <lineage>
        <taxon>Bacteria</taxon>
        <taxon>Pseudomonadati</taxon>
        <taxon>Bacteroidota</taxon>
        <taxon>Cytophagia</taxon>
        <taxon>Cytophagales</taxon>
        <taxon>Spirosomataceae</taxon>
        <taxon>Dyadobacter</taxon>
    </lineage>
</organism>
<sequence>MKMNKFPKFSIITVSYNSEKYIEETIKSVISQSYPNIEYIIIDGESTDGTIDIIKKYESQITYWASEKDQSMYDAINKGLRKCTGDFIWVINSDDYIPEQDTVQNILIHIQKYPNELGYYADVFIREGSNIRLRRSLQVTKKQLLLSMHGTFIPHPALIVTRKSLDFVHEYNLKYKYASDFDYIFRLLDSGTLRHLKIPISVFRRHTESITSSGKLNYDRLEILRDFGYKNYNVLDRRLTYLFIWIKYKIINYL</sequence>
<dbReference type="AlphaFoldDB" id="A0A9E8NBE2"/>
<feature type="domain" description="Glycosyltransferase 2-like" evidence="1">
    <location>
        <begin position="10"/>
        <end position="164"/>
    </location>
</feature>
<name>A0A9E8NBE2_9BACT</name>
<dbReference type="RefSeq" id="WP_267609929.1">
    <property type="nucleotide sequence ID" value="NZ_CP112998.1"/>
</dbReference>
<keyword evidence="3" id="KW-1185">Reference proteome</keyword>
<protein>
    <submittedName>
        <fullName evidence="2">Glycosyltransferase family 2 protein</fullName>
    </submittedName>
</protein>
<accession>A0A9E8NBE2</accession>
<gene>
    <name evidence="2" type="ORF">ON006_29825</name>
</gene>
<evidence type="ECO:0000313" key="2">
    <source>
        <dbReference type="EMBL" id="WAC11916.1"/>
    </source>
</evidence>
<evidence type="ECO:0000259" key="1">
    <source>
        <dbReference type="Pfam" id="PF00535"/>
    </source>
</evidence>
<dbReference type="PANTHER" id="PTHR22916:SF3">
    <property type="entry name" value="UDP-GLCNAC:BETAGAL BETA-1,3-N-ACETYLGLUCOSAMINYLTRANSFERASE-LIKE PROTEIN 1"/>
    <property type="match status" value="1"/>
</dbReference>